<evidence type="ECO:0000313" key="5">
    <source>
        <dbReference type="Proteomes" id="UP000076858"/>
    </source>
</evidence>
<proteinExistence type="predicted"/>
<feature type="compositionally biased region" description="Basic residues" evidence="1">
    <location>
        <begin position="344"/>
        <end position="355"/>
    </location>
</feature>
<dbReference type="GO" id="GO:0003824">
    <property type="term" value="F:catalytic activity"/>
    <property type="evidence" value="ECO:0007669"/>
    <property type="project" value="InterPro"/>
</dbReference>
<feature type="non-terminal residue" evidence="4">
    <location>
        <position position="575"/>
    </location>
</feature>
<evidence type="ECO:0000256" key="1">
    <source>
        <dbReference type="SAM" id="MobiDB-lite"/>
    </source>
</evidence>
<comment type="caution">
    <text evidence="4">The sequence shown here is derived from an EMBL/GenBank/DDBJ whole genome shotgun (WGS) entry which is preliminary data.</text>
</comment>
<dbReference type="CDD" id="cd01650">
    <property type="entry name" value="RT_nLTR_like"/>
    <property type="match status" value="1"/>
</dbReference>
<dbReference type="AlphaFoldDB" id="A0A164N4W2"/>
<evidence type="ECO:0008006" key="6">
    <source>
        <dbReference type="Google" id="ProtNLM"/>
    </source>
</evidence>
<dbReference type="OrthoDB" id="6381824at2759"/>
<dbReference type="InterPro" id="IPR005135">
    <property type="entry name" value="Endo/exonuclease/phosphatase"/>
</dbReference>
<reference evidence="4 5" key="1">
    <citation type="submission" date="2016-03" db="EMBL/GenBank/DDBJ databases">
        <title>EvidentialGene: Evidence-directed Construction of Genes on Genomes.</title>
        <authorList>
            <person name="Gilbert D.G."/>
            <person name="Choi J.-H."/>
            <person name="Mockaitis K."/>
            <person name="Colbourne J."/>
            <person name="Pfrender M."/>
        </authorList>
    </citation>
    <scope>NUCLEOTIDE SEQUENCE [LARGE SCALE GENOMIC DNA]</scope>
    <source>
        <strain evidence="4 5">Xinb3</strain>
        <tissue evidence="4">Complete organism</tissue>
    </source>
</reference>
<name>A0A164N4W2_9CRUS</name>
<dbReference type="PANTHER" id="PTHR33273">
    <property type="entry name" value="DOMAIN-CONTAINING PROTEIN, PUTATIVE-RELATED"/>
    <property type="match status" value="1"/>
</dbReference>
<feature type="domain" description="Reverse transcriptase" evidence="2">
    <location>
        <begin position="491"/>
        <end position="575"/>
    </location>
</feature>
<dbReference type="Gene3D" id="3.60.10.10">
    <property type="entry name" value="Endonuclease/exonuclease/phosphatase"/>
    <property type="match status" value="1"/>
</dbReference>
<accession>A0A164N4W2</accession>
<protein>
    <recommendedName>
        <fullName evidence="6">Reverse transcriptase domain-containing protein</fullName>
    </recommendedName>
</protein>
<dbReference type="Pfam" id="PF00078">
    <property type="entry name" value="RVT_1"/>
    <property type="match status" value="1"/>
</dbReference>
<feature type="domain" description="Endonuclease/exonuclease/phosphatase" evidence="3">
    <location>
        <begin position="195"/>
        <end position="307"/>
    </location>
</feature>
<dbReference type="Pfam" id="PF14529">
    <property type="entry name" value="Exo_endo_phos_2"/>
    <property type="match status" value="1"/>
</dbReference>
<gene>
    <name evidence="4" type="ORF">APZ42_031112</name>
</gene>
<keyword evidence="5" id="KW-1185">Reference proteome</keyword>
<organism evidence="4 5">
    <name type="scientific">Daphnia magna</name>
    <dbReference type="NCBI Taxonomy" id="35525"/>
    <lineage>
        <taxon>Eukaryota</taxon>
        <taxon>Metazoa</taxon>
        <taxon>Ecdysozoa</taxon>
        <taxon>Arthropoda</taxon>
        <taxon>Crustacea</taxon>
        <taxon>Branchiopoda</taxon>
        <taxon>Diplostraca</taxon>
        <taxon>Cladocera</taxon>
        <taxon>Anomopoda</taxon>
        <taxon>Daphniidae</taxon>
        <taxon>Daphnia</taxon>
    </lineage>
</organism>
<dbReference type="InterPro" id="IPR036691">
    <property type="entry name" value="Endo/exonu/phosph_ase_sf"/>
</dbReference>
<dbReference type="InterPro" id="IPR000477">
    <property type="entry name" value="RT_dom"/>
</dbReference>
<feature type="region of interest" description="Disordered" evidence="1">
    <location>
        <begin position="344"/>
        <end position="372"/>
    </location>
</feature>
<sequence length="575" mass="65018">MCDREEFRVILACFVLHSIAKERNEADFLDEDFEADVDDENQDNPAPRGAITVDQEASIPQFQKQINTIAADLMATNKKVNSFDHKLDGIEKLQIDTANQTQTRFDRIEEMLCKLFGSSVKPDIVLLSETHWKPSFNVKFRAYHIRKKDRLNRQGGGVAILIHKHLSFSPLHLTPSDTIEAIGVSIMSPTNSLTDFISAYVPKVDCKVADIEELFNRPNPMVIAGDFNGHHPMWESGTHTNKAGRSMYEVLLNSQTLYLISPSDLGARFDPSTGKLSTIDLTITSPDLAIAASIKVGPSMGSDHLPLTITLNSTPARNSGQPERWIINNKKRAEWINPRNHWKRTTSSRYRTRQRQQKDLPRRYSHKYDRRSHQLPEKKTEAFLLQFGDAYPANIPTNTLFEEFINASISLPTPNILNDPITPEEIVRCLPKSKSNAVGTDLVHNLMIKNLTAKNQIYLKHLFNTLLKSAFVPPQWKQSIVIPLLKPGKPAEDPTSYRPISITSCLCKAMERLIANRLHWFLGTKGLINKEQAGFRSGCSTYDHIIQLESDIKRSFSRKQSTVAAFLDISKAYDS</sequence>
<dbReference type="EMBL" id="LRGB01002886">
    <property type="protein sequence ID" value="KZS05646.1"/>
    <property type="molecule type" value="Genomic_DNA"/>
</dbReference>
<evidence type="ECO:0000259" key="2">
    <source>
        <dbReference type="Pfam" id="PF00078"/>
    </source>
</evidence>
<evidence type="ECO:0000313" key="4">
    <source>
        <dbReference type="EMBL" id="KZS05646.1"/>
    </source>
</evidence>
<dbReference type="Proteomes" id="UP000076858">
    <property type="component" value="Unassembled WGS sequence"/>
</dbReference>
<dbReference type="PANTHER" id="PTHR33273:SF4">
    <property type="entry name" value="ENDONUCLEASE_EXONUCLEASE_PHOSPHATASE DOMAIN-CONTAINING PROTEIN"/>
    <property type="match status" value="1"/>
</dbReference>
<evidence type="ECO:0000259" key="3">
    <source>
        <dbReference type="Pfam" id="PF14529"/>
    </source>
</evidence>
<dbReference type="SUPFAM" id="SSF56219">
    <property type="entry name" value="DNase I-like"/>
    <property type="match status" value="1"/>
</dbReference>
<dbReference type="STRING" id="35525.A0A164N4W2"/>